<dbReference type="PROSITE" id="PS51257">
    <property type="entry name" value="PROKAR_LIPOPROTEIN"/>
    <property type="match status" value="1"/>
</dbReference>
<name>A0ABY2WNV1_9FLAO</name>
<dbReference type="Pfam" id="PF02635">
    <property type="entry name" value="DsrE"/>
    <property type="match status" value="1"/>
</dbReference>
<sequence length="179" mass="19663">MRFHLLALPLFVLFSCITNSQTAEAGPIITDFGKVYEVNNPDYKVQKDITFKAVIDVTGKADSHSSRNARIETAARFLNMHAQSGVPNNQLKVALVVHGGASKDVLSNVVYQKKYKKDNPNLELVKSLLEIDVPVIICGQSAAHNKIAKEDLIPGVQISLSAMTALVQLQNEGYQLIKF</sequence>
<dbReference type="Proteomes" id="UP000751614">
    <property type="component" value="Unassembled WGS sequence"/>
</dbReference>
<dbReference type="SUPFAM" id="SSF75169">
    <property type="entry name" value="DsrEFH-like"/>
    <property type="match status" value="1"/>
</dbReference>
<dbReference type="Gene3D" id="3.40.1260.10">
    <property type="entry name" value="DsrEFH-like"/>
    <property type="match status" value="1"/>
</dbReference>
<dbReference type="PANTHER" id="PTHR37691:SF1">
    <property type="entry name" value="BLR3518 PROTEIN"/>
    <property type="match status" value="1"/>
</dbReference>
<comment type="caution">
    <text evidence="2">The sequence shown here is derived from an EMBL/GenBank/DDBJ whole genome shotgun (WGS) entry which is preliminary data.</text>
</comment>
<dbReference type="PANTHER" id="PTHR37691">
    <property type="entry name" value="BLR3518 PROTEIN"/>
    <property type="match status" value="1"/>
</dbReference>
<organism evidence="2 3">
    <name type="scientific">Flagellimonas algicola</name>
    <dbReference type="NCBI Taxonomy" id="2583815"/>
    <lineage>
        <taxon>Bacteria</taxon>
        <taxon>Pseudomonadati</taxon>
        <taxon>Bacteroidota</taxon>
        <taxon>Flavobacteriia</taxon>
        <taxon>Flavobacteriales</taxon>
        <taxon>Flavobacteriaceae</taxon>
        <taxon>Flagellimonas</taxon>
    </lineage>
</organism>
<proteinExistence type="predicted"/>
<dbReference type="EMBL" id="VCNI01000001">
    <property type="protein sequence ID" value="TMU56668.1"/>
    <property type="molecule type" value="Genomic_DNA"/>
</dbReference>
<dbReference type="InterPro" id="IPR003787">
    <property type="entry name" value="Sulphur_relay_DsrE/F-like"/>
</dbReference>
<keyword evidence="1" id="KW-0732">Signal</keyword>
<feature type="chain" id="PRO_5046367583" evidence="1">
    <location>
        <begin position="26"/>
        <end position="179"/>
    </location>
</feature>
<evidence type="ECO:0000256" key="1">
    <source>
        <dbReference type="SAM" id="SignalP"/>
    </source>
</evidence>
<reference evidence="2 3" key="1">
    <citation type="submission" date="2019-05" db="EMBL/GenBank/DDBJ databases">
        <title>Flagellimonas sp. AsT0115, sp. nov., isolated from a marine red algae, Asparagopsis taxiformis.</title>
        <authorList>
            <person name="Kim J."/>
            <person name="Jeong S.E."/>
            <person name="Jeon C.O."/>
        </authorList>
    </citation>
    <scope>NUCLEOTIDE SEQUENCE [LARGE SCALE GENOMIC DNA]</scope>
    <source>
        <strain evidence="2 3">AsT0115</strain>
    </source>
</reference>
<feature type="signal peptide" evidence="1">
    <location>
        <begin position="1"/>
        <end position="25"/>
    </location>
</feature>
<evidence type="ECO:0000313" key="2">
    <source>
        <dbReference type="EMBL" id="TMU56668.1"/>
    </source>
</evidence>
<keyword evidence="3" id="KW-1185">Reference proteome</keyword>
<dbReference type="RefSeq" id="WP_138833357.1">
    <property type="nucleotide sequence ID" value="NZ_VCNI01000001.1"/>
</dbReference>
<protein>
    <submittedName>
        <fullName evidence="2">DsrE family protein</fullName>
    </submittedName>
</protein>
<gene>
    <name evidence="2" type="ORF">FGG15_03755</name>
</gene>
<evidence type="ECO:0000313" key="3">
    <source>
        <dbReference type="Proteomes" id="UP000751614"/>
    </source>
</evidence>
<accession>A0ABY2WNV1</accession>
<dbReference type="InterPro" id="IPR027396">
    <property type="entry name" value="DsrEFH-like"/>
</dbReference>